<dbReference type="GO" id="GO:0005886">
    <property type="term" value="C:plasma membrane"/>
    <property type="evidence" value="ECO:0007669"/>
    <property type="project" value="UniProtKB-SubCell"/>
</dbReference>
<feature type="transmembrane region" description="Helical" evidence="8">
    <location>
        <begin position="202"/>
        <end position="233"/>
    </location>
</feature>
<evidence type="ECO:0000313" key="9">
    <source>
        <dbReference type="EMBL" id="TWT78253.1"/>
    </source>
</evidence>
<evidence type="ECO:0000256" key="3">
    <source>
        <dbReference type="ARBA" id="ARBA00022448"/>
    </source>
</evidence>
<dbReference type="PANTHER" id="PTHR21716:SF53">
    <property type="entry name" value="PERMEASE PERM-RELATED"/>
    <property type="match status" value="1"/>
</dbReference>
<dbReference type="InterPro" id="IPR002549">
    <property type="entry name" value="AI-2E-like"/>
</dbReference>
<name>A0A5C5YUB2_9BACT</name>
<protein>
    <submittedName>
        <fullName evidence="9">AI-2 transport protein TqsA</fullName>
    </submittedName>
</protein>
<feature type="transmembrane region" description="Helical" evidence="8">
    <location>
        <begin position="39"/>
        <end position="58"/>
    </location>
</feature>
<evidence type="ECO:0000256" key="2">
    <source>
        <dbReference type="ARBA" id="ARBA00009773"/>
    </source>
</evidence>
<feature type="transmembrane region" description="Helical" evidence="8">
    <location>
        <begin position="239"/>
        <end position="257"/>
    </location>
</feature>
<sequence length="375" mass="39852">MDDPSSADERDSRLQTYCLLTLTIMALGVGLWLLRPVLVPFVLALFFVIGLSPLLDLIQRRLDLSRPAAISVTFVLGGACLFAFGLMLTSTYYTVSSDLDKYKGGVVKMVQAVGPGLAKVGVEIPAEATEILEFVQKFISEQMSSIAIWLSTAILDLIVNLGVVAIFMFFLIAGASSEVRPVTGLWAQIEGKIREYIVTKTIISVFTGIAFGVVLGLMGVPMALQLGVLAFLLNYVPNVGPVIAAALPIPLVLFVMPSLADAAAEIAAGNKDAEGYGLLWKSAAIAAGCAVQVISGNVIEPKIMGDSFELHPIVILLSLILWGIIWGPVGVLLAVPMTAAVKILLDKLEPTRPIAALLAGRLEPLEQAIDREAVA</sequence>
<dbReference type="EMBL" id="SJPO01000002">
    <property type="protein sequence ID" value="TWT78253.1"/>
    <property type="molecule type" value="Genomic_DNA"/>
</dbReference>
<evidence type="ECO:0000256" key="6">
    <source>
        <dbReference type="ARBA" id="ARBA00022989"/>
    </source>
</evidence>
<dbReference type="GO" id="GO:0055085">
    <property type="term" value="P:transmembrane transport"/>
    <property type="evidence" value="ECO:0007669"/>
    <property type="project" value="TreeGrafter"/>
</dbReference>
<gene>
    <name evidence="9" type="primary">tqsA_1</name>
    <name evidence="9" type="ORF">Pla123a_10440</name>
</gene>
<evidence type="ECO:0000256" key="7">
    <source>
        <dbReference type="ARBA" id="ARBA00023136"/>
    </source>
</evidence>
<keyword evidence="7 8" id="KW-0472">Membrane</keyword>
<keyword evidence="5 8" id="KW-0812">Transmembrane</keyword>
<feature type="transmembrane region" description="Helical" evidence="8">
    <location>
        <begin position="311"/>
        <end position="335"/>
    </location>
</feature>
<feature type="transmembrane region" description="Helical" evidence="8">
    <location>
        <begin position="146"/>
        <end position="172"/>
    </location>
</feature>
<accession>A0A5C5YUB2</accession>
<evidence type="ECO:0000256" key="5">
    <source>
        <dbReference type="ARBA" id="ARBA00022692"/>
    </source>
</evidence>
<organism evidence="9 10">
    <name type="scientific">Posidoniimonas polymericola</name>
    <dbReference type="NCBI Taxonomy" id="2528002"/>
    <lineage>
        <taxon>Bacteria</taxon>
        <taxon>Pseudomonadati</taxon>
        <taxon>Planctomycetota</taxon>
        <taxon>Planctomycetia</taxon>
        <taxon>Pirellulales</taxon>
        <taxon>Lacipirellulaceae</taxon>
        <taxon>Posidoniimonas</taxon>
    </lineage>
</organism>
<feature type="transmembrane region" description="Helical" evidence="8">
    <location>
        <begin position="70"/>
        <end position="93"/>
    </location>
</feature>
<comment type="similarity">
    <text evidence="2">Belongs to the autoinducer-2 exporter (AI-2E) (TC 2.A.86) family.</text>
</comment>
<evidence type="ECO:0000256" key="4">
    <source>
        <dbReference type="ARBA" id="ARBA00022475"/>
    </source>
</evidence>
<evidence type="ECO:0000313" key="10">
    <source>
        <dbReference type="Proteomes" id="UP000318478"/>
    </source>
</evidence>
<keyword evidence="6 8" id="KW-1133">Transmembrane helix</keyword>
<dbReference type="PANTHER" id="PTHR21716">
    <property type="entry name" value="TRANSMEMBRANE PROTEIN"/>
    <property type="match status" value="1"/>
</dbReference>
<comment type="subcellular location">
    <subcellularLocation>
        <location evidence="1">Cell membrane</location>
        <topology evidence="1">Multi-pass membrane protein</topology>
    </subcellularLocation>
</comment>
<reference evidence="9 10" key="1">
    <citation type="submission" date="2019-02" db="EMBL/GenBank/DDBJ databases">
        <title>Deep-cultivation of Planctomycetes and their phenomic and genomic characterization uncovers novel biology.</title>
        <authorList>
            <person name="Wiegand S."/>
            <person name="Jogler M."/>
            <person name="Boedeker C."/>
            <person name="Pinto D."/>
            <person name="Vollmers J."/>
            <person name="Rivas-Marin E."/>
            <person name="Kohn T."/>
            <person name="Peeters S.H."/>
            <person name="Heuer A."/>
            <person name="Rast P."/>
            <person name="Oberbeckmann S."/>
            <person name="Bunk B."/>
            <person name="Jeske O."/>
            <person name="Meyerdierks A."/>
            <person name="Storesund J.E."/>
            <person name="Kallscheuer N."/>
            <person name="Luecker S."/>
            <person name="Lage O.M."/>
            <person name="Pohl T."/>
            <person name="Merkel B.J."/>
            <person name="Hornburger P."/>
            <person name="Mueller R.-W."/>
            <person name="Bruemmer F."/>
            <person name="Labrenz M."/>
            <person name="Spormann A.M."/>
            <person name="Op Den Camp H."/>
            <person name="Overmann J."/>
            <person name="Amann R."/>
            <person name="Jetten M.S.M."/>
            <person name="Mascher T."/>
            <person name="Medema M.H."/>
            <person name="Devos D.P."/>
            <person name="Kaster A.-K."/>
            <person name="Ovreas L."/>
            <person name="Rohde M."/>
            <person name="Galperin M.Y."/>
            <person name="Jogler C."/>
        </authorList>
    </citation>
    <scope>NUCLEOTIDE SEQUENCE [LARGE SCALE GENOMIC DNA]</scope>
    <source>
        <strain evidence="9 10">Pla123a</strain>
    </source>
</reference>
<dbReference type="OrthoDB" id="9799225at2"/>
<comment type="caution">
    <text evidence="9">The sequence shown here is derived from an EMBL/GenBank/DDBJ whole genome shotgun (WGS) entry which is preliminary data.</text>
</comment>
<keyword evidence="4" id="KW-1003">Cell membrane</keyword>
<dbReference type="AlphaFoldDB" id="A0A5C5YUB2"/>
<keyword evidence="3" id="KW-0813">Transport</keyword>
<evidence type="ECO:0000256" key="1">
    <source>
        <dbReference type="ARBA" id="ARBA00004651"/>
    </source>
</evidence>
<keyword evidence="10" id="KW-1185">Reference proteome</keyword>
<evidence type="ECO:0000256" key="8">
    <source>
        <dbReference type="SAM" id="Phobius"/>
    </source>
</evidence>
<dbReference type="RefSeq" id="WP_146584562.1">
    <property type="nucleotide sequence ID" value="NZ_SJPO01000002.1"/>
</dbReference>
<feature type="transmembrane region" description="Helical" evidence="8">
    <location>
        <begin position="14"/>
        <end position="33"/>
    </location>
</feature>
<dbReference type="Proteomes" id="UP000318478">
    <property type="component" value="Unassembled WGS sequence"/>
</dbReference>
<proteinExistence type="inferred from homology"/>
<dbReference type="Pfam" id="PF01594">
    <property type="entry name" value="AI-2E_transport"/>
    <property type="match status" value="2"/>
</dbReference>
<feature type="transmembrane region" description="Helical" evidence="8">
    <location>
        <begin position="278"/>
        <end position="299"/>
    </location>
</feature>